<gene>
    <name evidence="2" type="ORF">BDV96DRAFT_589582</name>
</gene>
<sequence length="67" mass="7356">MSYNSGWKRRQQQQAGPDHFSFSEGAGVLMREEDTWVSTATDVTLRRCGVRGIISSEAGVNGANVRP</sequence>
<reference evidence="2" key="1">
    <citation type="journal article" date="2020" name="Stud. Mycol.">
        <title>101 Dothideomycetes genomes: a test case for predicting lifestyles and emergence of pathogens.</title>
        <authorList>
            <person name="Haridas S."/>
            <person name="Albert R."/>
            <person name="Binder M."/>
            <person name="Bloem J."/>
            <person name="Labutti K."/>
            <person name="Salamov A."/>
            <person name="Andreopoulos B."/>
            <person name="Baker S."/>
            <person name="Barry K."/>
            <person name="Bills G."/>
            <person name="Bluhm B."/>
            <person name="Cannon C."/>
            <person name="Castanera R."/>
            <person name="Culley D."/>
            <person name="Daum C."/>
            <person name="Ezra D."/>
            <person name="Gonzalez J."/>
            <person name="Henrissat B."/>
            <person name="Kuo A."/>
            <person name="Liang C."/>
            <person name="Lipzen A."/>
            <person name="Lutzoni F."/>
            <person name="Magnuson J."/>
            <person name="Mondo S."/>
            <person name="Nolan M."/>
            <person name="Ohm R."/>
            <person name="Pangilinan J."/>
            <person name="Park H.-J."/>
            <person name="Ramirez L."/>
            <person name="Alfaro M."/>
            <person name="Sun H."/>
            <person name="Tritt A."/>
            <person name="Yoshinaga Y."/>
            <person name="Zwiers L.-H."/>
            <person name="Turgeon B."/>
            <person name="Goodwin S."/>
            <person name="Spatafora J."/>
            <person name="Crous P."/>
            <person name="Grigoriev I."/>
        </authorList>
    </citation>
    <scope>NUCLEOTIDE SEQUENCE</scope>
    <source>
        <strain evidence="2">CBS 627.86</strain>
    </source>
</reference>
<evidence type="ECO:0000313" key="3">
    <source>
        <dbReference type="Proteomes" id="UP000799770"/>
    </source>
</evidence>
<name>A0A6A5YJL2_9PLEO</name>
<organism evidence="2 3">
    <name type="scientific">Lophiotrema nucula</name>
    <dbReference type="NCBI Taxonomy" id="690887"/>
    <lineage>
        <taxon>Eukaryota</taxon>
        <taxon>Fungi</taxon>
        <taxon>Dikarya</taxon>
        <taxon>Ascomycota</taxon>
        <taxon>Pezizomycotina</taxon>
        <taxon>Dothideomycetes</taxon>
        <taxon>Pleosporomycetidae</taxon>
        <taxon>Pleosporales</taxon>
        <taxon>Lophiotremataceae</taxon>
        <taxon>Lophiotrema</taxon>
    </lineage>
</organism>
<dbReference type="Proteomes" id="UP000799770">
    <property type="component" value="Unassembled WGS sequence"/>
</dbReference>
<proteinExistence type="predicted"/>
<feature type="region of interest" description="Disordered" evidence="1">
    <location>
        <begin position="1"/>
        <end position="23"/>
    </location>
</feature>
<dbReference type="EMBL" id="ML977355">
    <property type="protein sequence ID" value="KAF2107352.1"/>
    <property type="molecule type" value="Genomic_DNA"/>
</dbReference>
<keyword evidence="3" id="KW-1185">Reference proteome</keyword>
<evidence type="ECO:0000256" key="1">
    <source>
        <dbReference type="SAM" id="MobiDB-lite"/>
    </source>
</evidence>
<protein>
    <submittedName>
        <fullName evidence="2">Uncharacterized protein</fullName>
    </submittedName>
</protein>
<dbReference type="AlphaFoldDB" id="A0A6A5YJL2"/>
<accession>A0A6A5YJL2</accession>
<evidence type="ECO:0000313" key="2">
    <source>
        <dbReference type="EMBL" id="KAF2107352.1"/>
    </source>
</evidence>